<dbReference type="InterPro" id="IPR036259">
    <property type="entry name" value="MFS_trans_sf"/>
</dbReference>
<dbReference type="OrthoDB" id="419616at2759"/>
<comment type="subcellular location">
    <subcellularLocation>
        <location evidence="1">Membrane</location>
        <topology evidence="1">Multi-pass membrane protein</topology>
    </subcellularLocation>
</comment>
<evidence type="ECO:0000256" key="2">
    <source>
        <dbReference type="ARBA" id="ARBA00022448"/>
    </source>
</evidence>
<sequence length="572" mass="61370">MSLSYGACDCPLCVPSTSEAPTVPTSSGESNAQPQPQPQPEPEPEPAPELEPEPVVVTPLPKLQLSVVACNHIAETVASTVIHPFVNDLVRNIGVANGHERKTGYYVGAVESVFYAAQGLTFIHWNRAAESVGRKPMMLGGTLGIAVSMMGFGLSNSFAGVLLSRCAQGAFNGNIGVTSSVMTEITDPTNAAQAFSFIPIARSIGATLGPLIGGILVNPAKQWPDIFGSIKLLKEYPYLLPCLIATAIPLAVLVFGSVGLKETLPSLIERKRQLEALIHSKQGAKLGLQTPDSPLLPSIPSPSQAYGAITDYVNHKVPTTLAKKTRPDPKVAISQLVATATSINYHELLLPRVFLSLFNYALLAFLDQSVLVLIPLIYSTPVHLGGLSLTPAKIGSILGFWGSANGFLQAYCFAWFHRHLGQRSCYMLGLVGLFACFALFPIISKFVEWDGGKIGCWVWLGVSLQLVAYMLSHMSYACISMYIAVCAPSEESAKSINSLSQMGVSGARSLAPSISSPLFAFSLELYHDRGYDLGEYFVHAVLCTLSLMALGSSFYLPKTLEDEKGKKIQDTE</sequence>
<keyword evidence="10" id="KW-1185">Reference proteome</keyword>
<evidence type="ECO:0000256" key="7">
    <source>
        <dbReference type="SAM" id="Phobius"/>
    </source>
</evidence>
<evidence type="ECO:0000313" key="10">
    <source>
        <dbReference type="Proteomes" id="UP000807353"/>
    </source>
</evidence>
<accession>A0A9P5Y3A8</accession>
<dbReference type="GO" id="GO:0022857">
    <property type="term" value="F:transmembrane transporter activity"/>
    <property type="evidence" value="ECO:0007669"/>
    <property type="project" value="InterPro"/>
</dbReference>
<feature type="region of interest" description="Disordered" evidence="6">
    <location>
        <begin position="18"/>
        <end position="53"/>
    </location>
</feature>
<feature type="transmembrane region" description="Helical" evidence="7">
    <location>
        <begin position="238"/>
        <end position="260"/>
    </location>
</feature>
<evidence type="ECO:0000256" key="3">
    <source>
        <dbReference type="ARBA" id="ARBA00022692"/>
    </source>
</evidence>
<keyword evidence="4 7" id="KW-1133">Transmembrane helix</keyword>
<dbReference type="InterPro" id="IPR020846">
    <property type="entry name" value="MFS_dom"/>
</dbReference>
<dbReference type="SUPFAM" id="SSF103473">
    <property type="entry name" value="MFS general substrate transporter"/>
    <property type="match status" value="1"/>
</dbReference>
<dbReference type="EMBL" id="MU150283">
    <property type="protein sequence ID" value="KAF9461502.1"/>
    <property type="molecule type" value="Genomic_DNA"/>
</dbReference>
<feature type="transmembrane region" description="Helical" evidence="7">
    <location>
        <begin position="398"/>
        <end position="416"/>
    </location>
</feature>
<dbReference type="Pfam" id="PF07690">
    <property type="entry name" value="MFS_1"/>
    <property type="match status" value="1"/>
</dbReference>
<reference evidence="9" key="1">
    <citation type="submission" date="2020-11" db="EMBL/GenBank/DDBJ databases">
        <authorList>
            <consortium name="DOE Joint Genome Institute"/>
            <person name="Ahrendt S."/>
            <person name="Riley R."/>
            <person name="Andreopoulos W."/>
            <person name="Labutti K."/>
            <person name="Pangilinan J."/>
            <person name="Ruiz-Duenas F.J."/>
            <person name="Barrasa J.M."/>
            <person name="Sanchez-Garcia M."/>
            <person name="Camarero S."/>
            <person name="Miyauchi S."/>
            <person name="Serrano A."/>
            <person name="Linde D."/>
            <person name="Babiker R."/>
            <person name="Drula E."/>
            <person name="Ayuso-Fernandez I."/>
            <person name="Pacheco R."/>
            <person name="Padilla G."/>
            <person name="Ferreira P."/>
            <person name="Barriuso J."/>
            <person name="Kellner H."/>
            <person name="Castanera R."/>
            <person name="Alfaro M."/>
            <person name="Ramirez L."/>
            <person name="Pisabarro A.G."/>
            <person name="Kuo A."/>
            <person name="Tritt A."/>
            <person name="Lipzen A."/>
            <person name="He G."/>
            <person name="Yan M."/>
            <person name="Ng V."/>
            <person name="Cullen D."/>
            <person name="Martin F."/>
            <person name="Rosso M.-N."/>
            <person name="Henrissat B."/>
            <person name="Hibbett D."/>
            <person name="Martinez A.T."/>
            <person name="Grigoriev I.V."/>
        </authorList>
    </citation>
    <scope>NUCLEOTIDE SEQUENCE</scope>
    <source>
        <strain evidence="9">CBS 247.69</strain>
    </source>
</reference>
<dbReference type="PROSITE" id="PS50850">
    <property type="entry name" value="MFS"/>
    <property type="match status" value="1"/>
</dbReference>
<proteinExistence type="predicted"/>
<dbReference type="PANTHER" id="PTHR23504">
    <property type="entry name" value="MAJOR FACILITATOR SUPERFAMILY DOMAIN-CONTAINING PROTEIN 10"/>
    <property type="match status" value="1"/>
</dbReference>
<dbReference type="PANTHER" id="PTHR23504:SF15">
    <property type="entry name" value="MAJOR FACILITATOR SUPERFAMILY (MFS) PROFILE DOMAIN-CONTAINING PROTEIN"/>
    <property type="match status" value="1"/>
</dbReference>
<keyword evidence="3 7" id="KW-0812">Transmembrane</keyword>
<protein>
    <submittedName>
        <fullName evidence="9">Major facilitator superfamily domain-containing protein</fullName>
    </submittedName>
</protein>
<feature type="compositionally biased region" description="Polar residues" evidence="6">
    <location>
        <begin position="18"/>
        <end position="31"/>
    </location>
</feature>
<dbReference type="Proteomes" id="UP000807353">
    <property type="component" value="Unassembled WGS sequence"/>
</dbReference>
<evidence type="ECO:0000256" key="1">
    <source>
        <dbReference type="ARBA" id="ARBA00004141"/>
    </source>
</evidence>
<evidence type="ECO:0000256" key="4">
    <source>
        <dbReference type="ARBA" id="ARBA00022989"/>
    </source>
</evidence>
<dbReference type="GO" id="GO:0016020">
    <property type="term" value="C:membrane"/>
    <property type="evidence" value="ECO:0007669"/>
    <property type="project" value="UniProtKB-SubCell"/>
</dbReference>
<feature type="transmembrane region" description="Helical" evidence="7">
    <location>
        <begin position="467"/>
        <end position="485"/>
    </location>
</feature>
<keyword evidence="5 7" id="KW-0472">Membrane</keyword>
<dbReference type="InterPro" id="IPR011701">
    <property type="entry name" value="MFS"/>
</dbReference>
<feature type="transmembrane region" description="Helical" evidence="7">
    <location>
        <begin position="428"/>
        <end position="447"/>
    </location>
</feature>
<feature type="domain" description="Major facilitator superfamily (MFS) profile" evidence="8">
    <location>
        <begin position="64"/>
        <end position="561"/>
    </location>
</feature>
<evidence type="ECO:0000259" key="8">
    <source>
        <dbReference type="PROSITE" id="PS50850"/>
    </source>
</evidence>
<evidence type="ECO:0000256" key="5">
    <source>
        <dbReference type="ARBA" id="ARBA00023136"/>
    </source>
</evidence>
<feature type="transmembrane region" description="Helical" evidence="7">
    <location>
        <begin position="137"/>
        <end position="155"/>
    </location>
</feature>
<keyword evidence="2" id="KW-0813">Transport</keyword>
<feature type="transmembrane region" description="Helical" evidence="7">
    <location>
        <begin position="357"/>
        <end position="378"/>
    </location>
</feature>
<evidence type="ECO:0000313" key="9">
    <source>
        <dbReference type="EMBL" id="KAF9461502.1"/>
    </source>
</evidence>
<name>A0A9P5Y3A8_9AGAR</name>
<dbReference type="Gene3D" id="1.20.1250.20">
    <property type="entry name" value="MFS general substrate transporter like domains"/>
    <property type="match status" value="1"/>
</dbReference>
<evidence type="ECO:0000256" key="6">
    <source>
        <dbReference type="SAM" id="MobiDB-lite"/>
    </source>
</evidence>
<comment type="caution">
    <text evidence="9">The sequence shown here is derived from an EMBL/GenBank/DDBJ whole genome shotgun (WGS) entry which is preliminary data.</text>
</comment>
<organism evidence="9 10">
    <name type="scientific">Collybia nuda</name>
    <dbReference type="NCBI Taxonomy" id="64659"/>
    <lineage>
        <taxon>Eukaryota</taxon>
        <taxon>Fungi</taxon>
        <taxon>Dikarya</taxon>
        <taxon>Basidiomycota</taxon>
        <taxon>Agaricomycotina</taxon>
        <taxon>Agaricomycetes</taxon>
        <taxon>Agaricomycetidae</taxon>
        <taxon>Agaricales</taxon>
        <taxon>Tricholomatineae</taxon>
        <taxon>Clitocybaceae</taxon>
        <taxon>Collybia</taxon>
    </lineage>
</organism>
<gene>
    <name evidence="9" type="ORF">BDZ94DRAFT_1310520</name>
</gene>
<dbReference type="AlphaFoldDB" id="A0A9P5Y3A8"/>
<feature type="compositionally biased region" description="Acidic residues" evidence="6">
    <location>
        <begin position="42"/>
        <end position="52"/>
    </location>
</feature>